<dbReference type="Proteomes" id="UP000198406">
    <property type="component" value="Unassembled WGS sequence"/>
</dbReference>
<evidence type="ECO:0000313" key="3">
    <source>
        <dbReference type="Proteomes" id="UP000198406"/>
    </source>
</evidence>
<feature type="domain" description="Protein kinase" evidence="1">
    <location>
        <begin position="1"/>
        <end position="334"/>
    </location>
</feature>
<dbReference type="AlphaFoldDB" id="A0A1Z5JZL4"/>
<protein>
    <recommendedName>
        <fullName evidence="1">Protein kinase domain-containing protein</fullName>
    </recommendedName>
</protein>
<dbReference type="Pfam" id="PF00069">
    <property type="entry name" value="Pkinase"/>
    <property type="match status" value="1"/>
</dbReference>
<dbReference type="InParanoid" id="A0A1Z5JZL4"/>
<dbReference type="Gene3D" id="1.10.510.10">
    <property type="entry name" value="Transferase(Phosphotransferase) domain 1"/>
    <property type="match status" value="1"/>
</dbReference>
<reference evidence="2 3" key="1">
    <citation type="journal article" date="2015" name="Plant Cell">
        <title>Oil accumulation by the oleaginous diatom Fistulifera solaris as revealed by the genome and transcriptome.</title>
        <authorList>
            <person name="Tanaka T."/>
            <person name="Maeda Y."/>
            <person name="Veluchamy A."/>
            <person name="Tanaka M."/>
            <person name="Abida H."/>
            <person name="Marechal E."/>
            <person name="Bowler C."/>
            <person name="Muto M."/>
            <person name="Sunaga Y."/>
            <person name="Tanaka M."/>
            <person name="Yoshino T."/>
            <person name="Taniguchi T."/>
            <person name="Fukuda Y."/>
            <person name="Nemoto M."/>
            <person name="Matsumoto M."/>
            <person name="Wong P.S."/>
            <person name="Aburatani S."/>
            <person name="Fujibuchi W."/>
        </authorList>
    </citation>
    <scope>NUCLEOTIDE SEQUENCE [LARGE SCALE GENOMIC DNA]</scope>
    <source>
        <strain evidence="2 3">JPCC DA0580</strain>
    </source>
</reference>
<accession>A0A1Z5JZL4</accession>
<dbReference type="EMBL" id="BDSP01000137">
    <property type="protein sequence ID" value="GAX19437.1"/>
    <property type="molecule type" value="Genomic_DNA"/>
</dbReference>
<comment type="caution">
    <text evidence="2">The sequence shown here is derived from an EMBL/GenBank/DDBJ whole genome shotgun (WGS) entry which is preliminary data.</text>
</comment>
<dbReference type="PROSITE" id="PS50011">
    <property type="entry name" value="PROTEIN_KINASE_DOM"/>
    <property type="match status" value="1"/>
</dbReference>
<proteinExistence type="predicted"/>
<dbReference type="GO" id="GO:0007165">
    <property type="term" value="P:signal transduction"/>
    <property type="evidence" value="ECO:0007669"/>
    <property type="project" value="TreeGrafter"/>
</dbReference>
<dbReference type="PANTHER" id="PTHR23257:SF958">
    <property type="entry name" value="SERINE_THREONINE-PROTEIN KINASE WNK4"/>
    <property type="match status" value="1"/>
</dbReference>
<dbReference type="SUPFAM" id="SSF56112">
    <property type="entry name" value="Protein kinase-like (PK-like)"/>
    <property type="match status" value="1"/>
</dbReference>
<dbReference type="GO" id="GO:0005524">
    <property type="term" value="F:ATP binding"/>
    <property type="evidence" value="ECO:0007669"/>
    <property type="project" value="InterPro"/>
</dbReference>
<name>A0A1Z5JZL4_FISSO</name>
<evidence type="ECO:0000259" key="1">
    <source>
        <dbReference type="PROSITE" id="PS50011"/>
    </source>
</evidence>
<keyword evidence="3" id="KW-1185">Reference proteome</keyword>
<dbReference type="GO" id="GO:0005737">
    <property type="term" value="C:cytoplasm"/>
    <property type="evidence" value="ECO:0007669"/>
    <property type="project" value="TreeGrafter"/>
</dbReference>
<dbReference type="SMART" id="SM00220">
    <property type="entry name" value="S_TKc"/>
    <property type="match status" value="1"/>
</dbReference>
<dbReference type="InterPro" id="IPR050167">
    <property type="entry name" value="Ser_Thr_protein_kinase"/>
</dbReference>
<sequence length="362" mass="41467">MYKISKSEIVLATRCCKDLRMTTTRCDLLDEKKDTGNEEHHEKSIQMLCKMHVRKNQYRYAIKMVMEGLDYDTKTCSIVDLAKEACFLQQIKHPNIIRLRATVGEPGTLSFGLVLDRLTSTLADEVLKWNKQYPECRQGRRIAVVNRLFVSRSRKQQLGAFYSHRLVAALDLARALRFLHQHNIVRDLKPENLGISLRGHLILVDFGCAKELKEKDLIEHPDGYKASSTVGTVRFMAPEVMKGLPYGLSSDVYAFSLMMWLLFSLEKPFKNVRFVSMKELCNLVSEKDIRPEPLPILTGDMQKLIENCWSANRADRPSLDHVCSILRAEIDATVNPSAESHLMDRTKHILDISLHSLSQYSD</sequence>
<organism evidence="2 3">
    <name type="scientific">Fistulifera solaris</name>
    <name type="common">Oleaginous diatom</name>
    <dbReference type="NCBI Taxonomy" id="1519565"/>
    <lineage>
        <taxon>Eukaryota</taxon>
        <taxon>Sar</taxon>
        <taxon>Stramenopiles</taxon>
        <taxon>Ochrophyta</taxon>
        <taxon>Bacillariophyta</taxon>
        <taxon>Bacillariophyceae</taxon>
        <taxon>Bacillariophycidae</taxon>
        <taxon>Naviculales</taxon>
        <taxon>Naviculaceae</taxon>
        <taxon>Fistulifera</taxon>
    </lineage>
</organism>
<dbReference type="OrthoDB" id="48388at2759"/>
<dbReference type="InterPro" id="IPR011009">
    <property type="entry name" value="Kinase-like_dom_sf"/>
</dbReference>
<dbReference type="GO" id="GO:0004672">
    <property type="term" value="F:protein kinase activity"/>
    <property type="evidence" value="ECO:0007669"/>
    <property type="project" value="InterPro"/>
</dbReference>
<gene>
    <name evidence="2" type="ORF">FisN_19Hh008</name>
</gene>
<dbReference type="PANTHER" id="PTHR23257">
    <property type="entry name" value="SERINE-THREONINE PROTEIN KINASE"/>
    <property type="match status" value="1"/>
</dbReference>
<evidence type="ECO:0000313" key="2">
    <source>
        <dbReference type="EMBL" id="GAX19437.1"/>
    </source>
</evidence>
<dbReference type="InterPro" id="IPR000719">
    <property type="entry name" value="Prot_kinase_dom"/>
</dbReference>